<accession>A0A8H6JTJ6</accession>
<dbReference type="AlphaFoldDB" id="A0A8H6JTJ6"/>
<keyword evidence="2" id="KW-1185">Reference proteome</keyword>
<dbReference type="EMBL" id="WIGN01000014">
    <property type="protein sequence ID" value="KAF6818571.1"/>
    <property type="molecule type" value="Genomic_DNA"/>
</dbReference>
<reference evidence="1 2" key="1">
    <citation type="journal article" date="2020" name="Phytopathology">
        <title>Genome Sequence Resources of Colletotrichum truncatum, C. plurivorum, C. musicola, and C. sojae: Four Species Pathogenic to Soybean (Glycine max).</title>
        <authorList>
            <person name="Rogerio F."/>
            <person name="Boufleur T.R."/>
            <person name="Ciampi-Guillardi M."/>
            <person name="Sukno S.A."/>
            <person name="Thon M.R."/>
            <person name="Massola Junior N.S."/>
            <person name="Baroncelli R."/>
        </authorList>
    </citation>
    <scope>NUCLEOTIDE SEQUENCE [LARGE SCALE GENOMIC DNA]</scope>
    <source>
        <strain evidence="1 2">LFN0009</strain>
    </source>
</reference>
<comment type="caution">
    <text evidence="1">The sequence shown here is derived from an EMBL/GenBank/DDBJ whole genome shotgun (WGS) entry which is preliminary data.</text>
</comment>
<dbReference type="Proteomes" id="UP000652219">
    <property type="component" value="Unassembled WGS sequence"/>
</dbReference>
<name>A0A8H6JTJ6_9PEZI</name>
<evidence type="ECO:0000313" key="1">
    <source>
        <dbReference type="EMBL" id="KAF6818571.1"/>
    </source>
</evidence>
<protein>
    <submittedName>
        <fullName evidence="1">Uncharacterized protein</fullName>
    </submittedName>
</protein>
<proteinExistence type="predicted"/>
<sequence length="176" mass="18487">MSSNPGPLAGEEIVSLSSDSGSRMPIVYASNSTIPAACIPAEITSIGTALALALALAEAESLASLVLLRPSISHRLCVKGTLDTTSRRRGDAIGPTVRLKVASASGNEDEDQARPASCEFRSNRGLMPSSFFLSLFSNLSDMVFACGATWDPAPFPGVLAMVPWFRVPDIDQCGLE</sequence>
<evidence type="ECO:0000313" key="2">
    <source>
        <dbReference type="Proteomes" id="UP000652219"/>
    </source>
</evidence>
<organism evidence="1 2">
    <name type="scientific">Colletotrichum sojae</name>
    <dbReference type="NCBI Taxonomy" id="2175907"/>
    <lineage>
        <taxon>Eukaryota</taxon>
        <taxon>Fungi</taxon>
        <taxon>Dikarya</taxon>
        <taxon>Ascomycota</taxon>
        <taxon>Pezizomycotina</taxon>
        <taxon>Sordariomycetes</taxon>
        <taxon>Hypocreomycetidae</taxon>
        <taxon>Glomerellales</taxon>
        <taxon>Glomerellaceae</taxon>
        <taxon>Colletotrichum</taxon>
        <taxon>Colletotrichum orchidearum species complex</taxon>
    </lineage>
</organism>
<gene>
    <name evidence="1" type="ORF">CSOJ01_01736</name>
</gene>